<dbReference type="InterPro" id="IPR027705">
    <property type="entry name" value="Flotillin_fam"/>
</dbReference>
<feature type="coiled-coil region" evidence="5">
    <location>
        <begin position="255"/>
        <end position="304"/>
    </location>
</feature>
<dbReference type="GO" id="GO:2000049">
    <property type="term" value="P:positive regulation of cell-cell adhesion mediated by cadherin"/>
    <property type="evidence" value="ECO:0007669"/>
    <property type="project" value="TreeGrafter"/>
</dbReference>
<dbReference type="Pfam" id="PF15975">
    <property type="entry name" value="Flot"/>
    <property type="match status" value="1"/>
</dbReference>
<keyword evidence="8" id="KW-1185">Reference proteome</keyword>
<dbReference type="GO" id="GO:1901890">
    <property type="term" value="P:positive regulation of cell junction assembly"/>
    <property type="evidence" value="ECO:0007669"/>
    <property type="project" value="TreeGrafter"/>
</dbReference>
<evidence type="ECO:0000313" key="7">
    <source>
        <dbReference type="EMBL" id="VDP46418.1"/>
    </source>
</evidence>
<dbReference type="GO" id="GO:0072659">
    <property type="term" value="P:protein localization to plasma membrane"/>
    <property type="evidence" value="ECO:0007669"/>
    <property type="project" value="TreeGrafter"/>
</dbReference>
<comment type="similarity">
    <text evidence="2 4">Belongs to the band 7/mec-2 family. Flotillin subfamily.</text>
</comment>
<dbReference type="AlphaFoldDB" id="A0A183KA38"/>
<dbReference type="EMBL" id="UZAK01034707">
    <property type="protein sequence ID" value="VDP46418.1"/>
    <property type="molecule type" value="Genomic_DNA"/>
</dbReference>
<comment type="subcellular location">
    <subcellularLocation>
        <location evidence="1">Membrane</location>
    </subcellularLocation>
</comment>
<dbReference type="SUPFAM" id="SSF117892">
    <property type="entry name" value="Band 7/SPFH domain"/>
    <property type="match status" value="1"/>
</dbReference>
<keyword evidence="3" id="KW-0472">Membrane</keyword>
<dbReference type="GO" id="GO:0031410">
    <property type="term" value="C:cytoplasmic vesicle"/>
    <property type="evidence" value="ECO:0007669"/>
    <property type="project" value="TreeGrafter"/>
</dbReference>
<organism evidence="9">
    <name type="scientific">Schistosoma curassoni</name>
    <dbReference type="NCBI Taxonomy" id="6186"/>
    <lineage>
        <taxon>Eukaryota</taxon>
        <taxon>Metazoa</taxon>
        <taxon>Spiralia</taxon>
        <taxon>Lophotrochozoa</taxon>
        <taxon>Platyhelminthes</taxon>
        <taxon>Trematoda</taxon>
        <taxon>Digenea</taxon>
        <taxon>Strigeidida</taxon>
        <taxon>Schistosomatoidea</taxon>
        <taxon>Schistosomatidae</taxon>
        <taxon>Schistosoma</taxon>
    </lineage>
</organism>
<keyword evidence="5" id="KW-0175">Coiled coil</keyword>
<dbReference type="STRING" id="6186.A0A183KA38"/>
<reference evidence="9" key="1">
    <citation type="submission" date="2016-06" db="UniProtKB">
        <authorList>
            <consortium name="WormBaseParasite"/>
        </authorList>
    </citation>
    <scope>IDENTIFICATION</scope>
</reference>
<dbReference type="GO" id="GO:0016600">
    <property type="term" value="C:flotillin complex"/>
    <property type="evidence" value="ECO:0007669"/>
    <property type="project" value="TreeGrafter"/>
</dbReference>
<evidence type="ECO:0000256" key="4">
    <source>
        <dbReference type="RuleBase" id="RU366054"/>
    </source>
</evidence>
<dbReference type="Proteomes" id="UP000279833">
    <property type="component" value="Unassembled WGS sequence"/>
</dbReference>
<dbReference type="InterPro" id="IPR031905">
    <property type="entry name" value="Flotillin_C"/>
</dbReference>
<dbReference type="WBParaSite" id="SCUD_0001187101-mRNA-1">
    <property type="protein sequence ID" value="SCUD_0001187101-mRNA-1"/>
    <property type="gene ID" value="SCUD_0001187101"/>
</dbReference>
<evidence type="ECO:0000256" key="5">
    <source>
        <dbReference type="SAM" id="Coils"/>
    </source>
</evidence>
<dbReference type="GO" id="GO:0002090">
    <property type="term" value="P:regulation of receptor internalization"/>
    <property type="evidence" value="ECO:0007669"/>
    <property type="project" value="TreeGrafter"/>
</dbReference>
<dbReference type="InterPro" id="IPR036013">
    <property type="entry name" value="Band_7/SPFH_dom_sf"/>
</dbReference>
<accession>A0A183KA38</accession>
<dbReference type="Gene3D" id="3.30.479.30">
    <property type="entry name" value="Band 7 domain"/>
    <property type="match status" value="1"/>
</dbReference>
<dbReference type="CDD" id="cd03399">
    <property type="entry name" value="SPFH_flotillin"/>
    <property type="match status" value="1"/>
</dbReference>
<name>A0A183KA38_9TREM</name>
<evidence type="ECO:0000256" key="2">
    <source>
        <dbReference type="ARBA" id="ARBA00007161"/>
    </source>
</evidence>
<dbReference type="PANTHER" id="PTHR13806">
    <property type="entry name" value="FLOTILLIN-RELATED"/>
    <property type="match status" value="1"/>
</dbReference>
<evidence type="ECO:0000313" key="9">
    <source>
        <dbReference type="WBParaSite" id="SCUD_0001187101-mRNA-1"/>
    </source>
</evidence>
<reference evidence="7 8" key="2">
    <citation type="submission" date="2018-11" db="EMBL/GenBank/DDBJ databases">
        <authorList>
            <consortium name="Pathogen Informatics"/>
        </authorList>
    </citation>
    <scope>NUCLEOTIDE SEQUENCE [LARGE SCALE GENOMIC DNA]</scope>
    <source>
        <strain evidence="7">Dakar</strain>
        <strain evidence="8">Dakar, Senegal</strain>
    </source>
</reference>
<evidence type="ECO:0000313" key="8">
    <source>
        <dbReference type="Proteomes" id="UP000279833"/>
    </source>
</evidence>
<dbReference type="GO" id="GO:0070528">
    <property type="term" value="P:protein kinase C signaling"/>
    <property type="evidence" value="ECO:0007669"/>
    <property type="project" value="TreeGrafter"/>
</dbReference>
<dbReference type="InterPro" id="IPR001107">
    <property type="entry name" value="Band_7"/>
</dbReference>
<gene>
    <name evidence="7" type="ORF">SCUD_LOCUS11871</name>
</gene>
<evidence type="ECO:0000259" key="6">
    <source>
        <dbReference type="SMART" id="SM00244"/>
    </source>
</evidence>
<sequence>MRCLESAEVTYYRGNDLLPSTGIVLKNVGKSIVRILDIDDLSTHSRHVDQIQFQVPGCFHKSPLLVPGGRVFVWPGIQRVERMPLNTMTLIIESPRIYTQLGVPITVTGVAQVKINGSNQEMLAAACEQFLGKSENEIREIAQETLEGHQRAIMGNMTVEEIYKDRKKFSKAVFEVASSDLVNMGISVVSYTLKDIKDDEGYLRSLGLARTAQVKCDARIGEAEARRDAGIREAEAEKQRVAGKLLNDIEISKSKRDFELQNAAYEKEVQSRKAESELAYELQAAKVKQQIKEEEMQITVLEKTQQIQVEELEIVRQERHLDATVRKPAEAERFRLERLAEADRLRLTAEAEAEAEAIRLRGLAEAEALKAIAHAEAEQMAKKAEAWKNYQNVAKLDMVLQSLPKIAAEISSPLTKCDKVTMICTGEGDIGVSKLTGELFTIMNSLPNLIHTMTGLDIYKNIKTI</sequence>
<dbReference type="PANTHER" id="PTHR13806:SF46">
    <property type="entry name" value="FLOTILLIN-1-RELATED"/>
    <property type="match status" value="1"/>
</dbReference>
<dbReference type="GO" id="GO:0045807">
    <property type="term" value="P:positive regulation of endocytosis"/>
    <property type="evidence" value="ECO:0007669"/>
    <property type="project" value="TreeGrafter"/>
</dbReference>
<evidence type="ECO:0000256" key="1">
    <source>
        <dbReference type="ARBA" id="ARBA00004370"/>
    </source>
</evidence>
<dbReference type="SMART" id="SM00244">
    <property type="entry name" value="PHB"/>
    <property type="match status" value="1"/>
</dbReference>
<dbReference type="Pfam" id="PF01145">
    <property type="entry name" value="Band_7"/>
    <property type="match status" value="1"/>
</dbReference>
<evidence type="ECO:0000256" key="3">
    <source>
        <dbReference type="ARBA" id="ARBA00023136"/>
    </source>
</evidence>
<dbReference type="GO" id="GO:0002020">
    <property type="term" value="F:protease binding"/>
    <property type="evidence" value="ECO:0007669"/>
    <property type="project" value="TreeGrafter"/>
</dbReference>
<protein>
    <submittedName>
        <fullName evidence="9">PHB domain-containing protein</fullName>
    </submittedName>
</protein>
<proteinExistence type="inferred from homology"/>
<feature type="domain" description="Band 7" evidence="6">
    <location>
        <begin position="126"/>
        <end position="308"/>
    </location>
</feature>